<dbReference type="Gene3D" id="1.10.10.10">
    <property type="entry name" value="Winged helix-like DNA-binding domain superfamily/Winged helix DNA-binding domain"/>
    <property type="match status" value="1"/>
</dbReference>
<keyword evidence="2" id="KW-0238">DNA-binding</keyword>
<accession>A0A7X5ZSY4</accession>
<dbReference type="InterPro" id="IPR039422">
    <property type="entry name" value="MarR/SlyA-like"/>
</dbReference>
<reference evidence="2 3" key="1">
    <citation type="submission" date="2020-03" db="EMBL/GenBank/DDBJ databases">
        <title>Sequencing the genomes of 1000 actinobacteria strains.</title>
        <authorList>
            <person name="Klenk H.-P."/>
        </authorList>
    </citation>
    <scope>NUCLEOTIDE SEQUENCE [LARGE SCALE GENOMIC DNA]</scope>
    <source>
        <strain evidence="2 3">DSM 45685</strain>
    </source>
</reference>
<dbReference type="GO" id="GO:0003700">
    <property type="term" value="F:DNA-binding transcription factor activity"/>
    <property type="evidence" value="ECO:0007669"/>
    <property type="project" value="InterPro"/>
</dbReference>
<comment type="caution">
    <text evidence="2">The sequence shown here is derived from an EMBL/GenBank/DDBJ whole genome shotgun (WGS) entry which is preliminary data.</text>
</comment>
<dbReference type="GO" id="GO:0003677">
    <property type="term" value="F:DNA binding"/>
    <property type="evidence" value="ECO:0007669"/>
    <property type="project" value="UniProtKB-KW"/>
</dbReference>
<evidence type="ECO:0000313" key="2">
    <source>
        <dbReference type="EMBL" id="NIJ13825.1"/>
    </source>
</evidence>
<dbReference type="InterPro" id="IPR036390">
    <property type="entry name" value="WH_DNA-bd_sf"/>
</dbReference>
<dbReference type="SMART" id="SM00347">
    <property type="entry name" value="HTH_MARR"/>
    <property type="match status" value="1"/>
</dbReference>
<dbReference type="RefSeq" id="WP_208415764.1">
    <property type="nucleotide sequence ID" value="NZ_JAAOYM010000001.1"/>
</dbReference>
<dbReference type="PANTHER" id="PTHR33164">
    <property type="entry name" value="TRANSCRIPTIONAL REGULATOR, MARR FAMILY"/>
    <property type="match status" value="1"/>
</dbReference>
<dbReference type="Proteomes" id="UP000545493">
    <property type="component" value="Unassembled WGS sequence"/>
</dbReference>
<proteinExistence type="predicted"/>
<dbReference type="SUPFAM" id="SSF46785">
    <property type="entry name" value="Winged helix' DNA-binding domain"/>
    <property type="match status" value="1"/>
</dbReference>
<dbReference type="AlphaFoldDB" id="A0A7X5ZSY4"/>
<keyword evidence="3" id="KW-1185">Reference proteome</keyword>
<dbReference type="PANTHER" id="PTHR33164:SF99">
    <property type="entry name" value="MARR FAMILY REGULATORY PROTEIN"/>
    <property type="match status" value="1"/>
</dbReference>
<dbReference type="InterPro" id="IPR000835">
    <property type="entry name" value="HTH_MarR-typ"/>
</dbReference>
<evidence type="ECO:0000313" key="3">
    <source>
        <dbReference type="Proteomes" id="UP000545493"/>
    </source>
</evidence>
<protein>
    <submittedName>
        <fullName evidence="2">DNA-binding MarR family transcriptional regulator</fullName>
    </submittedName>
</protein>
<name>A0A7X5ZSY4_9PSEU</name>
<evidence type="ECO:0000259" key="1">
    <source>
        <dbReference type="SMART" id="SM00347"/>
    </source>
</evidence>
<gene>
    <name evidence="2" type="ORF">FHU38_004169</name>
</gene>
<organism evidence="2 3">
    <name type="scientific">Saccharomonospora amisosensis</name>
    <dbReference type="NCBI Taxonomy" id="1128677"/>
    <lineage>
        <taxon>Bacteria</taxon>
        <taxon>Bacillati</taxon>
        <taxon>Actinomycetota</taxon>
        <taxon>Actinomycetes</taxon>
        <taxon>Pseudonocardiales</taxon>
        <taxon>Pseudonocardiaceae</taxon>
        <taxon>Saccharomonospora</taxon>
    </lineage>
</organism>
<dbReference type="GO" id="GO:0006950">
    <property type="term" value="P:response to stress"/>
    <property type="evidence" value="ECO:0007669"/>
    <property type="project" value="TreeGrafter"/>
</dbReference>
<dbReference type="InterPro" id="IPR036388">
    <property type="entry name" value="WH-like_DNA-bd_sf"/>
</dbReference>
<feature type="domain" description="HTH marR-type" evidence="1">
    <location>
        <begin position="30"/>
        <end position="130"/>
    </location>
</feature>
<sequence length="150" mass="17407">MTGALNDRELAAWRTTIQMHEMLRYRLQSGFQARKGLSYQDYTVLALVSKAPEGRMRPFEIAEQATWEKSRLHHQLSRMERRGLVKREQCGSRGMDVVITPLGRDEITKARPEHSADVRQYFIDVLTSEELDQYAAIARKVLSRLRDEDA</sequence>
<dbReference type="EMBL" id="JAAOYM010000001">
    <property type="protein sequence ID" value="NIJ13825.1"/>
    <property type="molecule type" value="Genomic_DNA"/>
</dbReference>